<dbReference type="InterPro" id="IPR006317">
    <property type="entry name" value="Ubiquinol_cyt_c_Rdtase_Fe-S-su"/>
</dbReference>
<dbReference type="PROSITE" id="PS51318">
    <property type="entry name" value="TAT"/>
    <property type="match status" value="1"/>
</dbReference>
<dbReference type="Pfam" id="PF10399">
    <property type="entry name" value="UCR_Fe-S_N"/>
    <property type="match status" value="1"/>
</dbReference>
<evidence type="ECO:0000256" key="10">
    <source>
        <dbReference type="ARBA" id="ARBA00022714"/>
    </source>
</evidence>
<evidence type="ECO:0000256" key="2">
    <source>
        <dbReference type="ARBA" id="ARBA00004162"/>
    </source>
</evidence>
<comment type="subcellular location">
    <subcellularLocation>
        <location evidence="2">Cell membrane</location>
        <topology evidence="2">Single-pass membrane protein</topology>
    </subcellularLocation>
</comment>
<keyword evidence="15" id="KW-0408">Iron</keyword>
<keyword evidence="18" id="KW-1015">Disulfide bond</keyword>
<accession>K6Z0P7</accession>
<comment type="miscellaneous">
    <text evidence="20">The Rieske protein is a high potential 2Fe-2S protein.</text>
</comment>
<dbReference type="GO" id="GO:0005886">
    <property type="term" value="C:plasma membrane"/>
    <property type="evidence" value="ECO:0007669"/>
    <property type="project" value="UniProtKB-SubCell"/>
</dbReference>
<dbReference type="InterPro" id="IPR005805">
    <property type="entry name" value="Rieske_Fe-S_prot_C"/>
</dbReference>
<dbReference type="EC" id="7.1.1.8" evidence="5 20"/>
<evidence type="ECO:0000256" key="4">
    <source>
        <dbReference type="ARBA" id="ARBA00011649"/>
    </source>
</evidence>
<evidence type="ECO:0000256" key="5">
    <source>
        <dbReference type="ARBA" id="ARBA00012951"/>
    </source>
</evidence>
<evidence type="ECO:0000256" key="8">
    <source>
        <dbReference type="ARBA" id="ARBA00022475"/>
    </source>
</evidence>
<dbReference type="Gene3D" id="1.20.5.510">
    <property type="entry name" value="Single helix bin"/>
    <property type="match status" value="1"/>
</dbReference>
<evidence type="ECO:0000256" key="22">
    <source>
        <dbReference type="SAM" id="MobiDB-lite"/>
    </source>
</evidence>
<keyword evidence="7 20" id="KW-0813">Transport</keyword>
<dbReference type="AlphaFoldDB" id="K6Z0P7"/>
<gene>
    <name evidence="24" type="ORF">C427_4573</name>
</gene>
<dbReference type="InterPro" id="IPR036922">
    <property type="entry name" value="Rieske_2Fe-2S_sf"/>
</dbReference>
<dbReference type="InterPro" id="IPR006311">
    <property type="entry name" value="TAT_signal"/>
</dbReference>
<feature type="region of interest" description="Disordered" evidence="22">
    <location>
        <begin position="1"/>
        <end position="21"/>
    </location>
</feature>
<dbReference type="NCBIfam" id="TIGR01416">
    <property type="entry name" value="Rieske_proteo"/>
    <property type="match status" value="1"/>
</dbReference>
<dbReference type="EMBL" id="CP003837">
    <property type="protein sequence ID" value="AGH46672.1"/>
    <property type="molecule type" value="Genomic_DNA"/>
</dbReference>
<dbReference type="GO" id="GO:0008121">
    <property type="term" value="F:quinol-cytochrome-c reductase activity"/>
    <property type="evidence" value="ECO:0007669"/>
    <property type="project" value="UniProtKB-EC"/>
</dbReference>
<dbReference type="KEGG" id="gps:C427_4573"/>
<feature type="domain" description="Rieske" evidence="23">
    <location>
        <begin position="123"/>
        <end position="202"/>
    </location>
</feature>
<evidence type="ECO:0000313" key="24">
    <source>
        <dbReference type="EMBL" id="AGH46672.1"/>
    </source>
</evidence>
<comment type="subunit">
    <text evidence="4 21">The main subunits of complex b-c1 are: cytochrome b, cytochrome c1 and the Rieske protein.</text>
</comment>
<evidence type="ECO:0000256" key="21">
    <source>
        <dbReference type="RuleBase" id="RU004497"/>
    </source>
</evidence>
<evidence type="ECO:0000256" key="7">
    <source>
        <dbReference type="ARBA" id="ARBA00022448"/>
    </source>
</evidence>
<evidence type="ECO:0000313" key="25">
    <source>
        <dbReference type="Proteomes" id="UP000011864"/>
    </source>
</evidence>
<keyword evidence="11" id="KW-0479">Metal-binding</keyword>
<reference evidence="24 25" key="1">
    <citation type="journal article" date="2013" name="Genome Announc.">
        <title>Complete Genome Sequence of Glaciecola psychrophila Strain 170T.</title>
        <authorList>
            <person name="Yin J."/>
            <person name="Chen J."/>
            <person name="Liu G."/>
            <person name="Yu Y."/>
            <person name="Song L."/>
            <person name="Wang X."/>
            <person name="Qu X."/>
        </authorList>
    </citation>
    <scope>NUCLEOTIDE SEQUENCE [LARGE SCALE GENOMIC DNA]</scope>
    <source>
        <strain evidence="24 25">170</strain>
    </source>
</reference>
<evidence type="ECO:0000256" key="3">
    <source>
        <dbReference type="ARBA" id="ARBA00010651"/>
    </source>
</evidence>
<evidence type="ECO:0000256" key="16">
    <source>
        <dbReference type="ARBA" id="ARBA00023014"/>
    </source>
</evidence>
<protein>
    <recommendedName>
        <fullName evidence="6 20">Ubiquinol-cytochrome c reductase iron-sulfur subunit</fullName>
        <ecNumber evidence="5 20">7.1.1.8</ecNumber>
    </recommendedName>
</protein>
<evidence type="ECO:0000256" key="11">
    <source>
        <dbReference type="ARBA" id="ARBA00022723"/>
    </source>
</evidence>
<keyword evidence="12" id="KW-1278">Translocase</keyword>
<dbReference type="CDD" id="cd03470">
    <property type="entry name" value="Rieske_cytochrome_bc1"/>
    <property type="match status" value="1"/>
</dbReference>
<sequence length="210" mass="22804">MSNVSLDAHDSSKTENQPVSSNRRRFLTVATSVVGGIGVVGAAVPFIASWNPSIKAKAAGADIEADISKILPGQLIRVIWRSKPVWIARRTPELLASLANFDDQLKDPNSDEEQQPAFAKNQYRSLKEEYLVLVGICTHLGCSPQHLKDGAFEEYVEGAPEGFFCPCHGSKFDMAGRVFQNVPAGLNLVVPPYMYIDDNTILIGSEEGAA</sequence>
<comment type="catalytic activity">
    <reaction evidence="19 20">
        <text>a quinol + 2 Fe(III)-[cytochrome c](out) = a quinone + 2 Fe(II)-[cytochrome c](out) + 2 H(+)(out)</text>
        <dbReference type="Rhea" id="RHEA:11484"/>
        <dbReference type="Rhea" id="RHEA-COMP:10350"/>
        <dbReference type="Rhea" id="RHEA-COMP:14399"/>
        <dbReference type="ChEBI" id="CHEBI:15378"/>
        <dbReference type="ChEBI" id="CHEBI:24646"/>
        <dbReference type="ChEBI" id="CHEBI:29033"/>
        <dbReference type="ChEBI" id="CHEBI:29034"/>
        <dbReference type="ChEBI" id="CHEBI:132124"/>
        <dbReference type="EC" id="7.1.1.8"/>
    </reaction>
</comment>
<evidence type="ECO:0000256" key="18">
    <source>
        <dbReference type="ARBA" id="ARBA00023157"/>
    </source>
</evidence>
<dbReference type="Gene3D" id="2.102.10.10">
    <property type="entry name" value="Rieske [2Fe-2S] iron-sulphur domain"/>
    <property type="match status" value="1"/>
</dbReference>
<keyword evidence="9 20" id="KW-0812">Transmembrane</keyword>
<dbReference type="PRINTS" id="PR00162">
    <property type="entry name" value="RIESKE"/>
</dbReference>
<keyword evidence="17 20" id="KW-0472">Membrane</keyword>
<keyword evidence="13 20" id="KW-0249">Electron transport</keyword>
<name>K6Z0P7_9ALTE</name>
<evidence type="ECO:0000256" key="13">
    <source>
        <dbReference type="ARBA" id="ARBA00022982"/>
    </source>
</evidence>
<dbReference type="RefSeq" id="WP_007639883.1">
    <property type="nucleotide sequence ID" value="NC_020514.1"/>
</dbReference>
<evidence type="ECO:0000256" key="6">
    <source>
        <dbReference type="ARBA" id="ARBA00019816"/>
    </source>
</evidence>
<feature type="transmembrane region" description="Helical" evidence="20">
    <location>
        <begin position="26"/>
        <end position="48"/>
    </location>
</feature>
<evidence type="ECO:0000256" key="1">
    <source>
        <dbReference type="ARBA" id="ARBA00002444"/>
    </source>
</evidence>
<dbReference type="InterPro" id="IPR014349">
    <property type="entry name" value="Rieske_Fe-S_prot"/>
</dbReference>
<dbReference type="PANTHER" id="PTHR10134">
    <property type="entry name" value="CYTOCHROME B-C1 COMPLEX SUBUNIT RIESKE, MITOCHONDRIAL"/>
    <property type="match status" value="1"/>
</dbReference>
<evidence type="ECO:0000256" key="14">
    <source>
        <dbReference type="ARBA" id="ARBA00022989"/>
    </source>
</evidence>
<dbReference type="PATRIC" id="fig|1129794.4.peg.4552"/>
<comment type="cofactor">
    <cofactor evidence="20">
        <name>[2Fe-2S] cluster</name>
        <dbReference type="ChEBI" id="CHEBI:190135"/>
    </cofactor>
    <text evidence="20">Binds 1 [2Fe-2S] cluster per subunit.</text>
</comment>
<dbReference type="HOGENOM" id="CLU_055690_0_2_6"/>
<keyword evidence="10" id="KW-0001">2Fe-2S</keyword>
<evidence type="ECO:0000256" key="12">
    <source>
        <dbReference type="ARBA" id="ARBA00022967"/>
    </source>
</evidence>
<evidence type="ECO:0000256" key="15">
    <source>
        <dbReference type="ARBA" id="ARBA00023004"/>
    </source>
</evidence>
<keyword evidence="8" id="KW-1003">Cell membrane</keyword>
<dbReference type="eggNOG" id="COG0723">
    <property type="taxonomic scope" value="Bacteria"/>
</dbReference>
<evidence type="ECO:0000256" key="20">
    <source>
        <dbReference type="RuleBase" id="RU004494"/>
    </source>
</evidence>
<dbReference type="GO" id="GO:0046872">
    <property type="term" value="F:metal ion binding"/>
    <property type="evidence" value="ECO:0007669"/>
    <property type="project" value="UniProtKB-KW"/>
</dbReference>
<dbReference type="InterPro" id="IPR019470">
    <property type="entry name" value="Ubiq_cytC_Rdtase_Fe-S_su_TAT"/>
</dbReference>
<keyword evidence="14 20" id="KW-1133">Transmembrane helix</keyword>
<comment type="function">
    <text evidence="1">Component of the ubiquinol-cytochrome c reductase complex (complex III or cytochrome b-c1 complex), which is a respiratory chain that generates an electrochemical potential coupled to ATP synthesis.</text>
</comment>
<dbReference type="SUPFAM" id="SSF50022">
    <property type="entry name" value="ISP domain"/>
    <property type="match status" value="1"/>
</dbReference>
<organism evidence="24 25">
    <name type="scientific">Paraglaciecola psychrophila 170</name>
    <dbReference type="NCBI Taxonomy" id="1129794"/>
    <lineage>
        <taxon>Bacteria</taxon>
        <taxon>Pseudomonadati</taxon>
        <taxon>Pseudomonadota</taxon>
        <taxon>Gammaproteobacteria</taxon>
        <taxon>Alteromonadales</taxon>
        <taxon>Alteromonadaceae</taxon>
        <taxon>Paraglaciecola</taxon>
    </lineage>
</organism>
<comment type="similarity">
    <text evidence="3">Belongs to the Rieske iron-sulfur protein family.</text>
</comment>
<evidence type="ECO:0000256" key="19">
    <source>
        <dbReference type="ARBA" id="ARBA00029351"/>
    </source>
</evidence>
<dbReference type="OrthoDB" id="9767869at2"/>
<evidence type="ECO:0000259" key="23">
    <source>
        <dbReference type="PROSITE" id="PS51296"/>
    </source>
</evidence>
<evidence type="ECO:0000256" key="9">
    <source>
        <dbReference type="ARBA" id="ARBA00022692"/>
    </source>
</evidence>
<keyword evidence="16" id="KW-0411">Iron-sulfur</keyword>
<proteinExistence type="inferred from homology"/>
<dbReference type="InterPro" id="IPR017941">
    <property type="entry name" value="Rieske_2Fe-2S"/>
</dbReference>
<dbReference type="PROSITE" id="PS51296">
    <property type="entry name" value="RIESKE"/>
    <property type="match status" value="1"/>
</dbReference>
<keyword evidence="25" id="KW-1185">Reference proteome</keyword>
<dbReference type="STRING" id="1129794.C427_4573"/>
<dbReference type="Proteomes" id="UP000011864">
    <property type="component" value="Chromosome"/>
</dbReference>
<dbReference type="GO" id="GO:0051537">
    <property type="term" value="F:2 iron, 2 sulfur cluster binding"/>
    <property type="evidence" value="ECO:0007669"/>
    <property type="project" value="UniProtKB-KW"/>
</dbReference>
<evidence type="ECO:0000256" key="17">
    <source>
        <dbReference type="ARBA" id="ARBA00023136"/>
    </source>
</evidence>
<dbReference type="Pfam" id="PF00355">
    <property type="entry name" value="Rieske"/>
    <property type="match status" value="1"/>
</dbReference>